<evidence type="ECO:0000313" key="3">
    <source>
        <dbReference type="Proteomes" id="UP000515808"/>
    </source>
</evidence>
<dbReference type="SUPFAM" id="SSF50475">
    <property type="entry name" value="FMN-binding split barrel"/>
    <property type="match status" value="1"/>
</dbReference>
<dbReference type="Pfam" id="PF01243">
    <property type="entry name" value="PNPOx_N"/>
    <property type="match status" value="1"/>
</dbReference>
<evidence type="ECO:0000259" key="1">
    <source>
        <dbReference type="Pfam" id="PF01243"/>
    </source>
</evidence>
<protein>
    <submittedName>
        <fullName evidence="2">Pyridoxamine 5'-phosphate oxidase family protein</fullName>
    </submittedName>
</protein>
<accession>A0A7G9L8Q7</accession>
<dbReference type="KEGG" id="ppec:H9W90_12505"/>
<keyword evidence="3" id="KW-1185">Reference proteome</keyword>
<dbReference type="PANTHER" id="PTHR39336">
    <property type="entry name" value="PYRIDOXAMINE PHOSPHATE OXIDASE FAMILY PROTEIN (AFU_ORTHOLOGUE AFUA_6G11440)"/>
    <property type="match status" value="1"/>
</dbReference>
<gene>
    <name evidence="2" type="ORF">H9W90_12505</name>
</gene>
<name>A0A7G9L8Q7_9FLAO</name>
<dbReference type="EMBL" id="CP060695">
    <property type="protein sequence ID" value="QNM85006.1"/>
    <property type="molecule type" value="Genomic_DNA"/>
</dbReference>
<dbReference type="Proteomes" id="UP000515808">
    <property type="component" value="Chromosome"/>
</dbReference>
<dbReference type="Gene3D" id="2.30.110.10">
    <property type="entry name" value="Electron Transport, Fmn-binding Protein, Chain A"/>
    <property type="match status" value="1"/>
</dbReference>
<dbReference type="RefSeq" id="WP_187481924.1">
    <property type="nucleotide sequence ID" value="NZ_CP060695.1"/>
</dbReference>
<dbReference type="PANTHER" id="PTHR39336:SF1">
    <property type="entry name" value="PYRIDOXAMINE PHOSPHATE OXIDASE FAMILY PROTEIN (AFU_ORTHOLOGUE AFUA_6G11440)"/>
    <property type="match status" value="1"/>
</dbReference>
<evidence type="ECO:0000313" key="2">
    <source>
        <dbReference type="EMBL" id="QNM85006.1"/>
    </source>
</evidence>
<feature type="domain" description="Pyridoxamine 5'-phosphate oxidase N-terminal" evidence="1">
    <location>
        <begin position="9"/>
        <end position="130"/>
    </location>
</feature>
<dbReference type="InterPro" id="IPR011576">
    <property type="entry name" value="Pyridox_Oxase_N"/>
</dbReference>
<dbReference type="InterPro" id="IPR012349">
    <property type="entry name" value="Split_barrel_FMN-bd"/>
</dbReference>
<organism evidence="2 3">
    <name type="scientific">Polaribacter pectinis</name>
    <dbReference type="NCBI Taxonomy" id="2738844"/>
    <lineage>
        <taxon>Bacteria</taxon>
        <taxon>Pseudomonadati</taxon>
        <taxon>Bacteroidota</taxon>
        <taxon>Flavobacteriia</taxon>
        <taxon>Flavobacteriales</taxon>
        <taxon>Flavobacteriaceae</taxon>
    </lineage>
</organism>
<sequence length="180" mass="20492">MSKFYTKLTSRVQKFMEAQKMFFVATAPNEGRINLSPKGMDSIRVVDENRILWLNLTGSGNETAAHILENNKITMMFCSFEGTPNILRIYGKGKAIHPKDKEWEDAIKLFPNIPGARQVFDITVESAQDSCGMSIPFYEYKGERNQLNDWAESQGKEKIAQYWEDKNQTSIDGKPTDILG</sequence>
<reference evidence="2 3" key="1">
    <citation type="submission" date="2020-08" db="EMBL/GenBank/DDBJ databases">
        <title>Polaribacter sp. L12M9 isolated from gut of the Korean scallop.</title>
        <authorList>
            <person name="Jeong Y.S."/>
        </authorList>
    </citation>
    <scope>NUCLEOTIDE SEQUENCE [LARGE SCALE GENOMIC DNA]</scope>
    <source>
        <strain evidence="2 3">L12M9</strain>
    </source>
</reference>
<proteinExistence type="predicted"/>
<dbReference type="AlphaFoldDB" id="A0A7G9L8Q7"/>